<dbReference type="EMBL" id="MWWQ01000015">
    <property type="protein sequence ID" value="OZG49353.1"/>
    <property type="molecule type" value="Genomic_DNA"/>
</dbReference>
<name>A0A261ER72_9BIFI</name>
<organism evidence="3 4">
    <name type="scientific">Pseudoscardovia suis</name>
    <dbReference type="NCBI Taxonomy" id="987063"/>
    <lineage>
        <taxon>Bacteria</taxon>
        <taxon>Bacillati</taxon>
        <taxon>Actinomycetota</taxon>
        <taxon>Actinomycetes</taxon>
        <taxon>Bifidobacteriales</taxon>
        <taxon>Bifidobacteriaceae</taxon>
        <taxon>Pseudoscardovia</taxon>
    </lineage>
</organism>
<keyword evidence="2" id="KW-1133">Transmembrane helix</keyword>
<reference evidence="3 4" key="1">
    <citation type="journal article" date="2017" name="BMC Genomics">
        <title>Comparative genomic and phylogenomic analyses of the Bifidobacteriaceae family.</title>
        <authorList>
            <person name="Lugli G.A."/>
            <person name="Milani C."/>
            <person name="Turroni F."/>
            <person name="Duranti S."/>
            <person name="Mancabelli L."/>
            <person name="Mangifesta M."/>
            <person name="Ferrario C."/>
            <person name="Modesto M."/>
            <person name="Mattarelli P."/>
            <person name="Jiri K."/>
            <person name="van Sinderen D."/>
            <person name="Ventura M."/>
        </authorList>
    </citation>
    <scope>NUCLEOTIDE SEQUENCE [LARGE SCALE GENOMIC DNA]</scope>
    <source>
        <strain evidence="3 4">DSM 24744</strain>
    </source>
</reference>
<keyword evidence="2" id="KW-0812">Transmembrane</keyword>
<feature type="region of interest" description="Disordered" evidence="1">
    <location>
        <begin position="1"/>
        <end position="21"/>
    </location>
</feature>
<dbReference type="Proteomes" id="UP000216454">
    <property type="component" value="Unassembled WGS sequence"/>
</dbReference>
<accession>A0A261ER72</accession>
<feature type="transmembrane region" description="Helical" evidence="2">
    <location>
        <begin position="31"/>
        <end position="53"/>
    </location>
</feature>
<evidence type="ECO:0000256" key="2">
    <source>
        <dbReference type="SAM" id="Phobius"/>
    </source>
</evidence>
<gene>
    <name evidence="3" type="ORF">PSSU_1554</name>
</gene>
<sequence length="156" mass="17586">MRNDMEAQTPFGDARVGSGRTMHSGRSRKRLISKFVAILVLFPLVVWCFRIPLTVNLRSELLPDSWDGGEAWLEERPHCWAWKTCMTVTYFSPDKSADNGVGTQTFILPTCATDFPAFTTNGEDALIVTYPDCGRGRATFRIYPEDFTSHGKDEVD</sequence>
<protein>
    <submittedName>
        <fullName evidence="3">Uncharacterized protein</fullName>
    </submittedName>
</protein>
<dbReference type="AlphaFoldDB" id="A0A261ER72"/>
<evidence type="ECO:0000313" key="4">
    <source>
        <dbReference type="Proteomes" id="UP000216454"/>
    </source>
</evidence>
<proteinExistence type="predicted"/>
<evidence type="ECO:0000313" key="3">
    <source>
        <dbReference type="EMBL" id="OZG49353.1"/>
    </source>
</evidence>
<comment type="caution">
    <text evidence="3">The sequence shown here is derived from an EMBL/GenBank/DDBJ whole genome shotgun (WGS) entry which is preliminary data.</text>
</comment>
<keyword evidence="4" id="KW-1185">Reference proteome</keyword>
<evidence type="ECO:0000256" key="1">
    <source>
        <dbReference type="SAM" id="MobiDB-lite"/>
    </source>
</evidence>
<keyword evidence="2" id="KW-0472">Membrane</keyword>
<dbReference type="RefSeq" id="WP_144441910.1">
    <property type="nucleotide sequence ID" value="NZ_MWWQ01000015.1"/>
</dbReference>